<gene>
    <name evidence="3" type="ORF">KG103_03130</name>
</gene>
<feature type="region of interest" description="Disordered" evidence="1">
    <location>
        <begin position="1"/>
        <end position="72"/>
    </location>
</feature>
<evidence type="ECO:0000256" key="2">
    <source>
        <dbReference type="SAM" id="Phobius"/>
    </source>
</evidence>
<organism evidence="3 4">
    <name type="scientific">Cellulomonas wangleii</name>
    <dbReference type="NCBI Taxonomy" id="2816956"/>
    <lineage>
        <taxon>Bacteria</taxon>
        <taxon>Bacillati</taxon>
        <taxon>Actinomycetota</taxon>
        <taxon>Actinomycetes</taxon>
        <taxon>Micrococcales</taxon>
        <taxon>Cellulomonadaceae</taxon>
        <taxon>Cellulomonas</taxon>
    </lineage>
</organism>
<sequence length="516" mass="50311">MDDMRDPGVPDDAAPDARGSGGTADTPRPAEAPGPAETSGPVETSGPADLPDGADDAVARVRAADPAAGATPDAARLQARLAASTGVPLGPGGAAPVTDELAAARARRRPARWLQAAAVAAGVAVVGAGGYAIGAAGADEPGAPAIALQGGGAGATEMAADARMAGGWFGGRTVFTGSDLDGAGGSAQAWALDASQAATAQTAAQVAEVLGVPGEPRQEWGQWVVGASDGTSATVQVGIDGYASTWFYDPAHDPAACTVDPSSAPDDGASAEPAAPGSVGGSVGAAAGGAPDVSIQPAPDEQPAVVDPGVCDPAGTPTGDAAIERARDLMAELGVGPDGYEVAVTDETGVPGLVSVTGTQVVDGNQTGMAWSVQLAGDGVQSLYGTLAPLVPLGTYDVIGADEAVERLNDPRFGGSPGGVVPLAARAEGGVATLDEPATILPEPVEPTVPPVPAPGDPVAWPVQQVTLTGARLGVTVLTAPDGAVLVVPAWELTDADGGTWSVVAVVEDQLDLSPA</sequence>
<feature type="transmembrane region" description="Helical" evidence="2">
    <location>
        <begin position="113"/>
        <end position="134"/>
    </location>
</feature>
<feature type="region of interest" description="Disordered" evidence="1">
    <location>
        <begin position="257"/>
        <end position="319"/>
    </location>
</feature>
<name>A0ABX8D651_9CELL</name>
<reference evidence="3 4" key="1">
    <citation type="submission" date="2021-05" db="EMBL/GenBank/DDBJ databases">
        <title>Novel species in genus Cellulomonas.</title>
        <authorList>
            <person name="Zhang G."/>
        </authorList>
    </citation>
    <scope>NUCLEOTIDE SEQUENCE [LARGE SCALE GENOMIC DNA]</scope>
    <source>
        <strain evidence="4">zg-ZUI222</strain>
    </source>
</reference>
<keyword evidence="2" id="KW-1133">Transmembrane helix</keyword>
<keyword evidence="2" id="KW-0812">Transmembrane</keyword>
<protein>
    <submittedName>
        <fullName evidence="3">Uncharacterized protein</fullName>
    </submittedName>
</protein>
<evidence type="ECO:0000313" key="3">
    <source>
        <dbReference type="EMBL" id="QVI62938.1"/>
    </source>
</evidence>
<keyword evidence="2" id="KW-0472">Membrane</keyword>
<proteinExistence type="predicted"/>
<evidence type="ECO:0000256" key="1">
    <source>
        <dbReference type="SAM" id="MobiDB-lite"/>
    </source>
</evidence>
<dbReference type="RefSeq" id="WP_207340418.1">
    <property type="nucleotide sequence ID" value="NZ_CP074405.1"/>
</dbReference>
<dbReference type="Proteomes" id="UP000677804">
    <property type="component" value="Chromosome"/>
</dbReference>
<keyword evidence="4" id="KW-1185">Reference proteome</keyword>
<accession>A0ABX8D651</accession>
<dbReference type="EMBL" id="CP074405">
    <property type="protein sequence ID" value="QVI62938.1"/>
    <property type="molecule type" value="Genomic_DNA"/>
</dbReference>
<evidence type="ECO:0000313" key="4">
    <source>
        <dbReference type="Proteomes" id="UP000677804"/>
    </source>
</evidence>
<feature type="compositionally biased region" description="Gly residues" evidence="1">
    <location>
        <begin position="278"/>
        <end position="287"/>
    </location>
</feature>